<evidence type="ECO:0000256" key="1">
    <source>
        <dbReference type="PROSITE-ProRule" id="PRU00259"/>
    </source>
</evidence>
<organism evidence="3">
    <name type="scientific">Haptolina ericina</name>
    <dbReference type="NCBI Taxonomy" id="156174"/>
    <lineage>
        <taxon>Eukaryota</taxon>
        <taxon>Haptista</taxon>
        <taxon>Haptophyta</taxon>
        <taxon>Prymnesiophyceae</taxon>
        <taxon>Prymnesiales</taxon>
        <taxon>Prymnesiaceae</taxon>
        <taxon>Haptolina</taxon>
    </lineage>
</organism>
<evidence type="ECO:0000256" key="2">
    <source>
        <dbReference type="SAM" id="MobiDB-lite"/>
    </source>
</evidence>
<dbReference type="Gene3D" id="1.25.10.10">
    <property type="entry name" value="Leucine-rich Repeat Variant"/>
    <property type="match status" value="1"/>
</dbReference>
<evidence type="ECO:0000313" key="3">
    <source>
        <dbReference type="EMBL" id="CAE0121811.1"/>
    </source>
</evidence>
<dbReference type="EMBL" id="HBHX01040576">
    <property type="protein sequence ID" value="CAE0121811.1"/>
    <property type="molecule type" value="Transcribed_RNA"/>
</dbReference>
<dbReference type="PROSITE" id="PS50176">
    <property type="entry name" value="ARM_REPEAT"/>
    <property type="match status" value="1"/>
</dbReference>
<dbReference type="Pfam" id="PF00514">
    <property type="entry name" value="Arm"/>
    <property type="match status" value="1"/>
</dbReference>
<dbReference type="InterPro" id="IPR011989">
    <property type="entry name" value="ARM-like"/>
</dbReference>
<reference evidence="3" key="1">
    <citation type="submission" date="2021-01" db="EMBL/GenBank/DDBJ databases">
        <authorList>
            <person name="Corre E."/>
            <person name="Pelletier E."/>
            <person name="Niang G."/>
            <person name="Scheremetjew M."/>
            <person name="Finn R."/>
            <person name="Kale V."/>
            <person name="Holt S."/>
            <person name="Cochrane G."/>
            <person name="Meng A."/>
            <person name="Brown T."/>
            <person name="Cohen L."/>
        </authorList>
    </citation>
    <scope>NUCLEOTIDE SEQUENCE</scope>
    <source>
        <strain evidence="3">CCMP281</strain>
    </source>
</reference>
<evidence type="ECO:0008006" key="4">
    <source>
        <dbReference type="Google" id="ProtNLM"/>
    </source>
</evidence>
<gene>
    <name evidence="3" type="ORF">HERI1096_LOCUS22512</name>
</gene>
<sequence>MDVWREPASSWFVDGESSEGQSRPSSSASSFFSTFESLPSASPLSTPRIALERPSTAGSDQPSTASLPRLISNLVSLDDEEKSEAVIQLALLIDCSAQEEMEAIGERIRSLGGIERLVQLLEHPDASIHQSALLILGNLSTDTVDPDAEATKTLLKAHGGFAKLLPHLSSHNKLTVAYALGAVQNTCMDFEYVGVMQQSGAVARLQELLVEGDPRLSAYARNCLMNLRQTLVTAAARRQPALSPPLGSVSPINR</sequence>
<proteinExistence type="predicted"/>
<dbReference type="InterPro" id="IPR000225">
    <property type="entry name" value="Armadillo"/>
</dbReference>
<dbReference type="SUPFAM" id="SSF48371">
    <property type="entry name" value="ARM repeat"/>
    <property type="match status" value="1"/>
</dbReference>
<feature type="repeat" description="ARM" evidence="1">
    <location>
        <begin position="112"/>
        <end position="142"/>
    </location>
</feature>
<dbReference type="AlphaFoldDB" id="A0A7S3F1S5"/>
<name>A0A7S3F1S5_9EUKA</name>
<feature type="compositionally biased region" description="Low complexity" evidence="2">
    <location>
        <begin position="18"/>
        <end position="37"/>
    </location>
</feature>
<dbReference type="InterPro" id="IPR016024">
    <property type="entry name" value="ARM-type_fold"/>
</dbReference>
<accession>A0A7S3F1S5</accession>
<feature type="region of interest" description="Disordered" evidence="2">
    <location>
        <begin position="1"/>
        <end position="47"/>
    </location>
</feature>
<protein>
    <recommendedName>
        <fullName evidence="4">Armadillo repeat-containing protein 8</fullName>
    </recommendedName>
</protein>